<reference evidence="13 14" key="1">
    <citation type="submission" date="2019-12" db="EMBL/GenBank/DDBJ databases">
        <authorList>
            <person name="Li J."/>
            <person name="Shi Y."/>
            <person name="Xu G."/>
            <person name="Xiao D."/>
            <person name="Ran X."/>
        </authorList>
    </citation>
    <scope>NUCLEOTIDE SEQUENCE [LARGE SCALE GENOMIC DNA]</scope>
    <source>
        <strain evidence="13 14">JCM 15915</strain>
    </source>
</reference>
<keyword evidence="2 9" id="KW-0436">Ligase</keyword>
<evidence type="ECO:0000256" key="4">
    <source>
        <dbReference type="ARBA" id="ARBA00060591"/>
    </source>
</evidence>
<comment type="function">
    <text evidence="9">Catalyzes the activation of phenylacetic acid (PA) to phenylacetyl-CoA (PA-CoA).</text>
</comment>
<dbReference type="EMBL" id="WOGT01000006">
    <property type="protein sequence ID" value="MUN55471.1"/>
    <property type="molecule type" value="Genomic_DNA"/>
</dbReference>
<dbReference type="Proteomes" id="UP000462152">
    <property type="component" value="Unassembled WGS sequence"/>
</dbReference>
<evidence type="ECO:0000256" key="10">
    <source>
        <dbReference type="SAM" id="MobiDB-lite"/>
    </source>
</evidence>
<dbReference type="GO" id="GO:0000166">
    <property type="term" value="F:nucleotide binding"/>
    <property type="evidence" value="ECO:0007669"/>
    <property type="project" value="UniProtKB-KW"/>
</dbReference>
<dbReference type="Pfam" id="PF14535">
    <property type="entry name" value="AMP-binding_C_2"/>
    <property type="match status" value="1"/>
</dbReference>
<dbReference type="InterPro" id="IPR000873">
    <property type="entry name" value="AMP-dep_synth/lig_dom"/>
</dbReference>
<dbReference type="GO" id="GO:0010124">
    <property type="term" value="P:phenylacetate catabolic process"/>
    <property type="evidence" value="ECO:0007669"/>
    <property type="project" value="UniProtKB-UniRule"/>
</dbReference>
<keyword evidence="3 9" id="KW-0547">Nucleotide-binding</keyword>
<comment type="similarity">
    <text evidence="5 9">Belongs to the phenylacetyl-CoA ligase family.</text>
</comment>
<dbReference type="InterPro" id="IPR011880">
    <property type="entry name" value="PA_CoA_ligase"/>
</dbReference>
<sequence length="448" mass="50293">MNPMTTCSIDNPYSPTASADPTQPDPEELMSRDEIEALQVERLKWTLHNAYENVPAYRELYDEHGVHPSQFQELSDLSKFPYTDKEFLRNAYPFKSFAVPMSEIRRVHASSGTTGLPTVVGYTQDDLDTWASLVARCFRFSGVEPGQKIHNAYGYGLFTGGLGAHYGGEKLGCAVIPMSGGQTDKQVQLIRDFEPDAILATPTYLLAIADGFRKAGVDPRDTSLKRAVLGAEPWTDEMRREIERTFDITACDIYGLSEVMGPGVAGESAVTRDGSHIWEDHFRPEIIDPFDDRVCDLGEPGELVFTSLTKQALPIIRYRTHDLTRLLPGTDRPGHRRMGRITGRSDDMIILRGVNLFPTQIEELALNLPSLSPHFTLEIDRPNRMDQMTIHIERREDATREEAIEDGKKLLSEIKTKIGSSALIDIAEPETLARSSGKIRRVYDHRNK</sequence>
<dbReference type="OrthoDB" id="580775at2"/>
<dbReference type="UniPathway" id="UPA00930"/>
<proteinExistence type="inferred from homology"/>
<evidence type="ECO:0000259" key="12">
    <source>
        <dbReference type="Pfam" id="PF14535"/>
    </source>
</evidence>
<dbReference type="InterPro" id="IPR045851">
    <property type="entry name" value="AMP-bd_C_sf"/>
</dbReference>
<dbReference type="Gene3D" id="3.30.300.30">
    <property type="match status" value="1"/>
</dbReference>
<comment type="caution">
    <text evidence="13">The sequence shown here is derived from an EMBL/GenBank/DDBJ whole genome shotgun (WGS) entry which is preliminary data.</text>
</comment>
<evidence type="ECO:0000256" key="8">
    <source>
        <dbReference type="ARBA" id="ARBA00075111"/>
    </source>
</evidence>
<feature type="domain" description="AMP-dependent ligase C-terminal" evidence="12">
    <location>
        <begin position="353"/>
        <end position="446"/>
    </location>
</feature>
<gene>
    <name evidence="13" type="ORF">GMA10_09660</name>
</gene>
<dbReference type="InterPro" id="IPR042099">
    <property type="entry name" value="ANL_N_sf"/>
</dbReference>
<dbReference type="PANTHER" id="PTHR43439">
    <property type="entry name" value="PHENYLACETATE-COENZYME A LIGASE"/>
    <property type="match status" value="1"/>
</dbReference>
<dbReference type="Gene3D" id="3.40.50.12780">
    <property type="entry name" value="N-terminal domain of ligase-like"/>
    <property type="match status" value="1"/>
</dbReference>
<feature type="domain" description="AMP-dependent synthetase/ligase" evidence="11">
    <location>
        <begin position="110"/>
        <end position="305"/>
    </location>
</feature>
<evidence type="ECO:0000313" key="13">
    <source>
        <dbReference type="EMBL" id="MUN55471.1"/>
    </source>
</evidence>
<accession>A0A7K1LJU2</accession>
<name>A0A7K1LJU2_9MICC</name>
<dbReference type="CDD" id="cd05913">
    <property type="entry name" value="PaaK"/>
    <property type="match status" value="1"/>
</dbReference>
<keyword evidence="14" id="KW-1185">Reference proteome</keyword>
<feature type="region of interest" description="Disordered" evidence="10">
    <location>
        <begin position="1"/>
        <end position="28"/>
    </location>
</feature>
<evidence type="ECO:0000256" key="6">
    <source>
        <dbReference type="ARBA" id="ARBA00066629"/>
    </source>
</evidence>
<evidence type="ECO:0000256" key="5">
    <source>
        <dbReference type="ARBA" id="ARBA00061566"/>
    </source>
</evidence>
<comment type="pathway">
    <text evidence="4 9">Aromatic compound metabolism; phenylacetate degradation.</text>
</comment>
<evidence type="ECO:0000256" key="7">
    <source>
        <dbReference type="ARBA" id="ARBA00068695"/>
    </source>
</evidence>
<dbReference type="InterPro" id="IPR028154">
    <property type="entry name" value="AMP-dep_Lig_C"/>
</dbReference>
<comment type="subunit">
    <text evidence="1">Monomer.</text>
</comment>
<dbReference type="PANTHER" id="PTHR43439:SF1">
    <property type="entry name" value="PHENYLACETATE-COENZYME A LIGASE"/>
    <property type="match status" value="1"/>
</dbReference>
<evidence type="ECO:0000256" key="9">
    <source>
        <dbReference type="PIRNR" id="PIRNR006444"/>
    </source>
</evidence>
<evidence type="ECO:0000259" key="11">
    <source>
        <dbReference type="Pfam" id="PF00501"/>
    </source>
</evidence>
<evidence type="ECO:0000313" key="14">
    <source>
        <dbReference type="Proteomes" id="UP000462152"/>
    </source>
</evidence>
<dbReference type="AlphaFoldDB" id="A0A7K1LJU2"/>
<dbReference type="PIRSF" id="PIRSF006444">
    <property type="entry name" value="PaaK"/>
    <property type="match status" value="1"/>
</dbReference>
<feature type="compositionally biased region" description="Polar residues" evidence="10">
    <location>
        <begin position="1"/>
        <end position="21"/>
    </location>
</feature>
<evidence type="ECO:0000256" key="3">
    <source>
        <dbReference type="ARBA" id="ARBA00022741"/>
    </source>
</evidence>
<evidence type="ECO:0000256" key="1">
    <source>
        <dbReference type="ARBA" id="ARBA00011245"/>
    </source>
</evidence>
<protein>
    <recommendedName>
        <fullName evidence="7 9">Phenylacetate-coenzyme A ligase</fullName>
        <ecNumber evidence="6 9">6.2.1.30</ecNumber>
    </recommendedName>
    <alternativeName>
        <fullName evidence="8 9">Phenylacetyl-CoA ligase</fullName>
    </alternativeName>
</protein>
<dbReference type="FunFam" id="3.40.50.12780:FF:000016">
    <property type="entry name" value="Phenylacetate-coenzyme A ligase"/>
    <property type="match status" value="1"/>
</dbReference>
<dbReference type="EC" id="6.2.1.30" evidence="6 9"/>
<dbReference type="SUPFAM" id="SSF56801">
    <property type="entry name" value="Acetyl-CoA synthetase-like"/>
    <property type="match status" value="1"/>
</dbReference>
<evidence type="ECO:0000256" key="2">
    <source>
        <dbReference type="ARBA" id="ARBA00022598"/>
    </source>
</evidence>
<dbReference type="InterPro" id="IPR051414">
    <property type="entry name" value="Adenylate-forming_Reductase"/>
</dbReference>
<dbReference type="GO" id="GO:0047475">
    <property type="term" value="F:phenylacetate-CoA ligase activity"/>
    <property type="evidence" value="ECO:0007669"/>
    <property type="project" value="UniProtKB-EC"/>
</dbReference>
<organism evidence="13 14">
    <name type="scientific">Rothia koreensis</name>
    <dbReference type="NCBI Taxonomy" id="592378"/>
    <lineage>
        <taxon>Bacteria</taxon>
        <taxon>Bacillati</taxon>
        <taxon>Actinomycetota</taxon>
        <taxon>Actinomycetes</taxon>
        <taxon>Micrococcales</taxon>
        <taxon>Micrococcaceae</taxon>
        <taxon>Rothia</taxon>
    </lineage>
</organism>
<dbReference type="Pfam" id="PF00501">
    <property type="entry name" value="AMP-binding"/>
    <property type="match status" value="1"/>
</dbReference>
<comment type="catalytic activity">
    <reaction evidence="9">
        <text>2-phenylacetate + ATP + CoA = phenylacetyl-CoA + AMP + diphosphate</text>
        <dbReference type="Rhea" id="RHEA:20956"/>
        <dbReference type="ChEBI" id="CHEBI:18401"/>
        <dbReference type="ChEBI" id="CHEBI:30616"/>
        <dbReference type="ChEBI" id="CHEBI:33019"/>
        <dbReference type="ChEBI" id="CHEBI:57287"/>
        <dbReference type="ChEBI" id="CHEBI:57390"/>
        <dbReference type="ChEBI" id="CHEBI:456215"/>
        <dbReference type="EC" id="6.2.1.30"/>
    </reaction>
</comment>